<dbReference type="CDD" id="cd01335">
    <property type="entry name" value="Radical_SAM"/>
    <property type="match status" value="1"/>
</dbReference>
<comment type="subcellular location">
    <subcellularLocation>
        <location evidence="13">Cytoplasm</location>
    </subcellularLocation>
</comment>
<keyword evidence="6 13" id="KW-0479">Metal-binding</keyword>
<evidence type="ECO:0000256" key="2">
    <source>
        <dbReference type="ARBA" id="ARBA00022485"/>
    </source>
</evidence>
<evidence type="ECO:0000256" key="8">
    <source>
        <dbReference type="ARBA" id="ARBA00023014"/>
    </source>
</evidence>
<comment type="cofactor">
    <cofactor evidence="13">
        <name>[4Fe-4S] cluster</name>
        <dbReference type="ChEBI" id="CHEBI:49883"/>
    </cofactor>
    <text evidence="13">Binds 2 [4Fe-4S] clusters. One cluster is coordinated with 3 cysteines and an exchangeable S-adenosyl-L-methionine.</text>
</comment>
<dbReference type="NCBIfam" id="TIGR00089">
    <property type="entry name" value="MiaB/RimO family radical SAM methylthiotransferase"/>
    <property type="match status" value="1"/>
</dbReference>
<dbReference type="InterPro" id="IPR058240">
    <property type="entry name" value="rSAM_sf"/>
</dbReference>
<feature type="binding site" evidence="13">
    <location>
        <position position="159"/>
    </location>
    <ligand>
        <name>[4Fe-4S] cluster</name>
        <dbReference type="ChEBI" id="CHEBI:49883"/>
        <label>2</label>
        <note>4Fe-4S-S-AdoMet</note>
    </ligand>
</feature>
<evidence type="ECO:0000256" key="11">
    <source>
        <dbReference type="ARBA" id="ARBA00080698"/>
    </source>
</evidence>
<dbReference type="RefSeq" id="WP_053334969.1">
    <property type="nucleotide sequence ID" value="NZ_JMFG01000015.1"/>
</dbReference>
<dbReference type="FunFam" id="3.40.50.12160:FF:000003">
    <property type="entry name" value="CDK5 regulatory subunit-associated protein 1"/>
    <property type="match status" value="1"/>
</dbReference>
<dbReference type="InterPro" id="IPR038135">
    <property type="entry name" value="Methylthiotransferase_N_sf"/>
</dbReference>
<dbReference type="InterPro" id="IPR006463">
    <property type="entry name" value="MiaB_methiolase"/>
</dbReference>
<dbReference type="AlphaFoldDB" id="A0A062XX21"/>
<dbReference type="PROSITE" id="PS51918">
    <property type="entry name" value="RADICAL_SAM"/>
    <property type="match status" value="1"/>
</dbReference>
<evidence type="ECO:0000313" key="17">
    <source>
        <dbReference type="EMBL" id="KDA53944.1"/>
    </source>
</evidence>
<comment type="similarity">
    <text evidence="13">Belongs to the methylthiotransferase family. MiaB subfamily.</text>
</comment>
<keyword evidence="4 13" id="KW-0808">Transferase</keyword>
<dbReference type="PANTHER" id="PTHR43020">
    <property type="entry name" value="CDK5 REGULATORY SUBUNIT-ASSOCIATED PROTEIN 1"/>
    <property type="match status" value="1"/>
</dbReference>
<dbReference type="OrthoDB" id="9805215at2"/>
<dbReference type="InterPro" id="IPR023404">
    <property type="entry name" value="rSAM_horseshoe"/>
</dbReference>
<dbReference type="NCBIfam" id="TIGR01574">
    <property type="entry name" value="miaB-methiolase"/>
    <property type="match status" value="1"/>
</dbReference>
<evidence type="ECO:0000256" key="13">
    <source>
        <dbReference type="HAMAP-Rule" id="MF_01864"/>
    </source>
</evidence>
<keyword evidence="3 13" id="KW-0963">Cytoplasm</keyword>
<dbReference type="PROSITE" id="PS51449">
    <property type="entry name" value="MTTASE_N"/>
    <property type="match status" value="1"/>
</dbReference>
<dbReference type="Gene3D" id="3.40.50.12160">
    <property type="entry name" value="Methylthiotransferase, N-terminal domain"/>
    <property type="match status" value="1"/>
</dbReference>
<feature type="domain" description="TRAM" evidence="14">
    <location>
        <begin position="373"/>
        <end position="437"/>
    </location>
</feature>
<feature type="binding site" evidence="13">
    <location>
        <position position="155"/>
    </location>
    <ligand>
        <name>[4Fe-4S] cluster</name>
        <dbReference type="ChEBI" id="CHEBI:49883"/>
        <label>2</label>
        <note>4Fe-4S-S-AdoMet</note>
    </ligand>
</feature>
<keyword evidence="2 13" id="KW-0004">4Fe-4S</keyword>
<evidence type="ECO:0000256" key="4">
    <source>
        <dbReference type="ARBA" id="ARBA00022679"/>
    </source>
</evidence>
<dbReference type="PROSITE" id="PS50926">
    <property type="entry name" value="TRAM"/>
    <property type="match status" value="1"/>
</dbReference>
<accession>A0A062XX21</accession>
<dbReference type="GO" id="GO:0051539">
    <property type="term" value="F:4 iron, 4 sulfur cluster binding"/>
    <property type="evidence" value="ECO:0007669"/>
    <property type="project" value="UniProtKB-UniRule"/>
</dbReference>
<dbReference type="GO" id="GO:0046872">
    <property type="term" value="F:metal ion binding"/>
    <property type="evidence" value="ECO:0007669"/>
    <property type="project" value="UniProtKB-KW"/>
</dbReference>
<gene>
    <name evidence="13" type="primary">miaB</name>
    <name evidence="17" type="ORF">EG19_01740</name>
</gene>
<dbReference type="GO" id="GO:0005829">
    <property type="term" value="C:cytosol"/>
    <property type="evidence" value="ECO:0007669"/>
    <property type="project" value="TreeGrafter"/>
</dbReference>
<feature type="binding site" evidence="13">
    <location>
        <position position="82"/>
    </location>
    <ligand>
        <name>[4Fe-4S] cluster</name>
        <dbReference type="ChEBI" id="CHEBI:49883"/>
        <label>1</label>
    </ligand>
</feature>
<dbReference type="Proteomes" id="UP000027284">
    <property type="component" value="Unassembled WGS sequence"/>
</dbReference>
<keyword evidence="8 13" id="KW-0411">Iron-sulfur</keyword>
<evidence type="ECO:0000256" key="9">
    <source>
        <dbReference type="ARBA" id="ARBA00033765"/>
    </source>
</evidence>
<dbReference type="FunFam" id="3.80.30.20:FF:000001">
    <property type="entry name" value="tRNA-2-methylthio-N(6)-dimethylallyladenosine synthase 2"/>
    <property type="match status" value="1"/>
</dbReference>
<dbReference type="PANTHER" id="PTHR43020:SF2">
    <property type="entry name" value="MITOCHONDRIAL TRNA METHYLTHIOTRANSFERASE CDK5RAP1"/>
    <property type="match status" value="1"/>
</dbReference>
<dbReference type="HAMAP" id="MF_01864">
    <property type="entry name" value="tRNA_metthiotr_MiaB"/>
    <property type="match status" value="1"/>
</dbReference>
<dbReference type="InterPro" id="IPR006638">
    <property type="entry name" value="Elp3/MiaA/NifB-like_rSAM"/>
</dbReference>
<evidence type="ECO:0000259" key="16">
    <source>
        <dbReference type="PROSITE" id="PS51918"/>
    </source>
</evidence>
<feature type="binding site" evidence="13">
    <location>
        <position position="47"/>
    </location>
    <ligand>
        <name>[4Fe-4S] cluster</name>
        <dbReference type="ChEBI" id="CHEBI:49883"/>
        <label>1</label>
    </ligand>
</feature>
<keyword evidence="5 13" id="KW-0949">S-adenosyl-L-methionine</keyword>
<evidence type="ECO:0000256" key="12">
    <source>
        <dbReference type="ARBA" id="ARBA00081141"/>
    </source>
</evidence>
<dbReference type="Pfam" id="PF00919">
    <property type="entry name" value="UPF0004"/>
    <property type="match status" value="1"/>
</dbReference>
<dbReference type="EMBL" id="JMFG01000015">
    <property type="protein sequence ID" value="KDA53944.1"/>
    <property type="molecule type" value="Genomic_DNA"/>
</dbReference>
<dbReference type="InterPro" id="IPR002792">
    <property type="entry name" value="TRAM_dom"/>
</dbReference>
<sequence length="461" mass="50692">MKTYWIETWGCQMNVLDSEYLAGMLQAFGLAPVADPQEADVVLLNTCAVREKAVQKVLSRLGELRFLKQTVGKPEVIGLCGCVAEQEGARALAKSQVLDFVLGPGRIAQLPMALQAVHKGRRLSLTGFEESRDLDTHLIARSHSARQYVTAIHGCNQHCTFCIVPYTRGQEISRPLAEIVSEVKALVARGTLEVTLLGQTINAYRCPQTGADFADLLTAVCEVEGLWRVQFITSHPRFFDDKLIRTLGSLPQLGTYLHLPFQAGSNRILKAMRRRYTREEYLELVAKVREVRPEVALSTDVIVGFPGESEEDFEQTLDLVEKIRFSQLYGFIFSPRPKTPAAKYPDRVPRAVAGERLERLFAAQAAIALSLNQALIGKVVEVLVDGPAKRGEGLWQGRGEDHRVVNFPGWEGIAAGQLVEIRITGATAHALLGERVATGAREKEAAANPLLPVAANAPVRP</sequence>
<dbReference type="SFLD" id="SFLDF00273">
    <property type="entry name" value="(dimethylallyl)adenosine_tRNA"/>
    <property type="match status" value="1"/>
</dbReference>
<feature type="binding site" evidence="13">
    <location>
        <position position="11"/>
    </location>
    <ligand>
        <name>[4Fe-4S] cluster</name>
        <dbReference type="ChEBI" id="CHEBI:49883"/>
        <label>1</label>
    </ligand>
</feature>
<dbReference type="SFLD" id="SFLDG01082">
    <property type="entry name" value="B12-binding_domain_containing"/>
    <property type="match status" value="1"/>
</dbReference>
<dbReference type="SFLD" id="SFLDG01061">
    <property type="entry name" value="methylthiotransferase"/>
    <property type="match status" value="1"/>
</dbReference>
<feature type="domain" description="MTTase N-terminal" evidence="15">
    <location>
        <begin position="2"/>
        <end position="119"/>
    </location>
</feature>
<comment type="catalytic activity">
    <reaction evidence="13">
        <text>N(6)-dimethylallyladenosine(37) in tRNA + (sulfur carrier)-SH + AH2 + 2 S-adenosyl-L-methionine = 2-methylsulfanyl-N(6)-dimethylallyladenosine(37) in tRNA + (sulfur carrier)-H + 5'-deoxyadenosine + L-methionine + A + S-adenosyl-L-homocysteine + 2 H(+)</text>
        <dbReference type="Rhea" id="RHEA:37067"/>
        <dbReference type="Rhea" id="RHEA-COMP:10375"/>
        <dbReference type="Rhea" id="RHEA-COMP:10376"/>
        <dbReference type="Rhea" id="RHEA-COMP:14737"/>
        <dbReference type="Rhea" id="RHEA-COMP:14739"/>
        <dbReference type="ChEBI" id="CHEBI:13193"/>
        <dbReference type="ChEBI" id="CHEBI:15378"/>
        <dbReference type="ChEBI" id="CHEBI:17319"/>
        <dbReference type="ChEBI" id="CHEBI:17499"/>
        <dbReference type="ChEBI" id="CHEBI:29917"/>
        <dbReference type="ChEBI" id="CHEBI:57844"/>
        <dbReference type="ChEBI" id="CHEBI:57856"/>
        <dbReference type="ChEBI" id="CHEBI:59789"/>
        <dbReference type="ChEBI" id="CHEBI:64428"/>
        <dbReference type="ChEBI" id="CHEBI:74415"/>
        <dbReference type="ChEBI" id="CHEBI:74417"/>
        <dbReference type="EC" id="2.8.4.3"/>
    </reaction>
</comment>
<dbReference type="GO" id="GO:0035597">
    <property type="term" value="F:tRNA-2-methylthio-N(6)-dimethylallyladenosine(37) synthase activity"/>
    <property type="evidence" value="ECO:0007669"/>
    <property type="project" value="UniProtKB-EC"/>
</dbReference>
<reference evidence="17 18" key="1">
    <citation type="submission" date="2014-04" db="EMBL/GenBank/DDBJ databases">
        <title>The Genome Sequence of Thermoanaerobaculum aquaticum MP-01, The First Cultivated Group 23 Acidobacterium.</title>
        <authorList>
            <person name="Stamps B.W."/>
            <person name="Losey N.A."/>
            <person name="Lawson P.A."/>
            <person name="Stevenson B.S."/>
        </authorList>
    </citation>
    <scope>NUCLEOTIDE SEQUENCE [LARGE SCALE GENOMIC DNA]</scope>
    <source>
        <strain evidence="17 18">MP-01</strain>
    </source>
</reference>
<dbReference type="STRING" id="1312852.EG19_01740"/>
<evidence type="ECO:0000259" key="15">
    <source>
        <dbReference type="PROSITE" id="PS51449"/>
    </source>
</evidence>
<evidence type="ECO:0000256" key="6">
    <source>
        <dbReference type="ARBA" id="ARBA00022723"/>
    </source>
</evidence>
<comment type="function">
    <text evidence="1 13">Catalyzes the methylthiolation of N6-(dimethylallyl)adenosine (i(6)A), leading to the formation of 2-methylthio-N6-(dimethylallyl)adenosine (ms(2)i(6)A) at position 37 in tRNAs that read codons beginning with uridine.</text>
</comment>
<comment type="caution">
    <text evidence="17">The sequence shown here is derived from an EMBL/GenBank/DDBJ whole genome shotgun (WGS) entry which is preliminary data.</text>
</comment>
<dbReference type="SMART" id="SM00729">
    <property type="entry name" value="Elp3"/>
    <property type="match status" value="1"/>
</dbReference>
<dbReference type="SFLD" id="SFLDS00029">
    <property type="entry name" value="Radical_SAM"/>
    <property type="match status" value="1"/>
</dbReference>
<dbReference type="InterPro" id="IPR007197">
    <property type="entry name" value="rSAM"/>
</dbReference>
<protein>
    <recommendedName>
        <fullName evidence="10 13">tRNA-2-methylthio-N(6)-dimethylallyladenosine synthase</fullName>
        <ecNumber evidence="9 13">2.8.4.3</ecNumber>
    </recommendedName>
    <alternativeName>
        <fullName evidence="12 13">(Dimethylallyl)adenosine tRNA methylthiotransferase MiaB</fullName>
    </alternativeName>
    <alternativeName>
        <fullName evidence="11 13">tRNA-i(6)A37 methylthiotransferase</fullName>
    </alternativeName>
</protein>
<name>A0A062XX21_9BACT</name>
<feature type="binding site" evidence="13">
    <location>
        <position position="162"/>
    </location>
    <ligand>
        <name>[4Fe-4S] cluster</name>
        <dbReference type="ChEBI" id="CHEBI:49883"/>
        <label>2</label>
        <note>4Fe-4S-S-AdoMet</note>
    </ligand>
</feature>
<dbReference type="InterPro" id="IPR005839">
    <property type="entry name" value="Methylthiotransferase"/>
</dbReference>
<evidence type="ECO:0000256" key="5">
    <source>
        <dbReference type="ARBA" id="ARBA00022691"/>
    </source>
</evidence>
<proteinExistence type="inferred from homology"/>
<dbReference type="Pfam" id="PF04055">
    <property type="entry name" value="Radical_SAM"/>
    <property type="match status" value="1"/>
</dbReference>
<dbReference type="Gene3D" id="3.80.30.20">
    <property type="entry name" value="tm_1862 like domain"/>
    <property type="match status" value="1"/>
</dbReference>
<organism evidence="17 18">
    <name type="scientific">Thermoanaerobaculum aquaticum</name>
    <dbReference type="NCBI Taxonomy" id="1312852"/>
    <lineage>
        <taxon>Bacteria</taxon>
        <taxon>Pseudomonadati</taxon>
        <taxon>Acidobacteriota</taxon>
        <taxon>Thermoanaerobaculia</taxon>
        <taxon>Thermoanaerobaculales</taxon>
        <taxon>Thermoanaerobaculaceae</taxon>
        <taxon>Thermoanaerobaculum</taxon>
    </lineage>
</organism>
<evidence type="ECO:0000256" key="10">
    <source>
        <dbReference type="ARBA" id="ARBA00068570"/>
    </source>
</evidence>
<evidence type="ECO:0000313" key="18">
    <source>
        <dbReference type="Proteomes" id="UP000027284"/>
    </source>
</evidence>
<dbReference type="Pfam" id="PF01938">
    <property type="entry name" value="TRAM"/>
    <property type="match status" value="1"/>
</dbReference>
<evidence type="ECO:0000256" key="7">
    <source>
        <dbReference type="ARBA" id="ARBA00023004"/>
    </source>
</evidence>
<evidence type="ECO:0000259" key="14">
    <source>
        <dbReference type="PROSITE" id="PS50926"/>
    </source>
</evidence>
<evidence type="ECO:0000256" key="3">
    <source>
        <dbReference type="ARBA" id="ARBA00022490"/>
    </source>
</evidence>
<feature type="domain" description="Radical SAM core" evidence="16">
    <location>
        <begin position="141"/>
        <end position="370"/>
    </location>
</feature>
<keyword evidence="7 13" id="KW-0408">Iron</keyword>
<dbReference type="InterPro" id="IPR013848">
    <property type="entry name" value="Methylthiotransferase_N"/>
</dbReference>
<keyword evidence="18" id="KW-1185">Reference proteome</keyword>
<evidence type="ECO:0000256" key="1">
    <source>
        <dbReference type="ARBA" id="ARBA00003234"/>
    </source>
</evidence>
<comment type="subunit">
    <text evidence="13">Monomer.</text>
</comment>
<dbReference type="SUPFAM" id="SSF102114">
    <property type="entry name" value="Radical SAM enzymes"/>
    <property type="match status" value="1"/>
</dbReference>
<dbReference type="EC" id="2.8.4.3" evidence="9 13"/>
<keyword evidence="13" id="KW-0819">tRNA processing</keyword>